<reference evidence="4" key="1">
    <citation type="journal article" date="2019" name="Int. J. Syst. Evol. Microbiol.">
        <title>The Global Catalogue of Microorganisms (GCM) 10K type strain sequencing project: providing services to taxonomists for standard genome sequencing and annotation.</title>
        <authorList>
            <consortium name="The Broad Institute Genomics Platform"/>
            <consortium name="The Broad Institute Genome Sequencing Center for Infectious Disease"/>
            <person name="Wu L."/>
            <person name="Ma J."/>
        </authorList>
    </citation>
    <scope>NUCLEOTIDE SEQUENCE [LARGE SCALE GENOMIC DNA]</scope>
    <source>
        <strain evidence="4">CCUG 42001</strain>
    </source>
</reference>
<sequence length="538" mass="59352">MDDLLINDGVNEEILIDFDPDSFKEDWQKNSAWSIGFTVPRTVRNAITYDMIQGDKIIIYEGQQFIIKSLNPNATGPVTYKEVTAPHIYFTCQDHRQYDQQSKIWSIDEAMHWAFDNNVLGFDFEIIGSFPTVQIDNFGDNDALSMLSDILNKFGAILEADNKHLILYSAAEWGSISEKVIRYQHNTDGVQCTVDTSNLKTVIRGYGKQNDDGSYVFDPVTYTSPNITKYGERHAAPIRDDRFLYADSMLTYLQTQLQDEPVVSLSAPLKTKEDISRGEHRLLIYEPLNLDTDVQIIAYSKYPRSNKPPEVTFSNSTKNMVDVMSSFANVGTTVGKVIDDNGQVRTEALGTTVADAVQKINSVVTSDDLLDLTKSTGKIQESQARIGPGTTFAAGYDPIQQDGIPLATDAIDGLLSKEYHQIVASLPEVGIVGPGGQVTYKVLVSDVVFGGLMSPEDVKKVHSLLANEDGSVAEATETDDGLLGFIDKQNLNKLSLWFSGSGFNPKVEDPKNSGTYVNLSDVLSNFETRIATLEGGTP</sequence>
<comment type="caution">
    <text evidence="3">The sequence shown here is derived from an EMBL/GenBank/DDBJ whole genome shotgun (WGS) entry which is preliminary data.</text>
</comment>
<evidence type="ECO:0000259" key="1">
    <source>
        <dbReference type="Pfam" id="PF06605"/>
    </source>
</evidence>
<name>A0ABW1WBQ8_9BACL</name>
<dbReference type="Pfam" id="PF18994">
    <property type="entry name" value="Prophage_tailD1"/>
    <property type="match status" value="1"/>
</dbReference>
<accession>A0ABW1WBQ8</accession>
<evidence type="ECO:0000313" key="3">
    <source>
        <dbReference type="EMBL" id="MFC6385121.1"/>
    </source>
</evidence>
<dbReference type="Gene3D" id="3.55.50.40">
    <property type="match status" value="1"/>
</dbReference>
<feature type="domain" description="Prophage endopeptidase tail N-terminal" evidence="2">
    <location>
        <begin position="8"/>
        <end position="87"/>
    </location>
</feature>
<dbReference type="InterPro" id="IPR010572">
    <property type="entry name" value="Tail_dom"/>
</dbReference>
<dbReference type="EMBL" id="JBHSTQ010000001">
    <property type="protein sequence ID" value="MFC6385121.1"/>
    <property type="molecule type" value="Genomic_DNA"/>
</dbReference>
<dbReference type="Pfam" id="PF06605">
    <property type="entry name" value="Prophage_tail"/>
    <property type="match status" value="1"/>
</dbReference>
<dbReference type="InterPro" id="IPR044051">
    <property type="entry name" value="Prophage_tail_N"/>
</dbReference>
<protein>
    <submittedName>
        <fullName evidence="3">Phage tail protein</fullName>
    </submittedName>
</protein>
<proteinExistence type="predicted"/>
<feature type="domain" description="Tail spike" evidence="1">
    <location>
        <begin position="89"/>
        <end position="327"/>
    </location>
</feature>
<dbReference type="Gene3D" id="6.20.110.10">
    <property type="match status" value="1"/>
</dbReference>
<evidence type="ECO:0000313" key="4">
    <source>
        <dbReference type="Proteomes" id="UP001596267"/>
    </source>
</evidence>
<gene>
    <name evidence="3" type="ORF">ACFP7A_00780</name>
</gene>
<organism evidence="3 4">
    <name type="scientific">Sporolactobacillus kofuensis</name>
    <dbReference type="NCBI Taxonomy" id="269672"/>
    <lineage>
        <taxon>Bacteria</taxon>
        <taxon>Bacillati</taxon>
        <taxon>Bacillota</taxon>
        <taxon>Bacilli</taxon>
        <taxon>Bacillales</taxon>
        <taxon>Sporolactobacillaceae</taxon>
        <taxon>Sporolactobacillus</taxon>
    </lineage>
</organism>
<dbReference type="Proteomes" id="UP001596267">
    <property type="component" value="Unassembled WGS sequence"/>
</dbReference>
<evidence type="ECO:0000259" key="2">
    <source>
        <dbReference type="Pfam" id="PF18994"/>
    </source>
</evidence>
<keyword evidence="4" id="KW-1185">Reference proteome</keyword>
<dbReference type="RefSeq" id="WP_253053733.1">
    <property type="nucleotide sequence ID" value="NZ_JAMXWN010000005.1"/>
</dbReference>